<comment type="function">
    <text evidence="2">Catalyzes the hydrolysis of 5-hydroxyisourate (HIU) to 2-oxo-4-hydroxy-4-carboxy-5-ureidoimidazoline (OHCU).</text>
</comment>
<organism evidence="9 10">
    <name type="scientific">Microbacterium bandirmense</name>
    <dbReference type="NCBI Taxonomy" id="3122050"/>
    <lineage>
        <taxon>Bacteria</taxon>
        <taxon>Bacillati</taxon>
        <taxon>Actinomycetota</taxon>
        <taxon>Actinomycetes</taxon>
        <taxon>Micrococcales</taxon>
        <taxon>Microbacteriaceae</taxon>
        <taxon>Microbacterium</taxon>
    </lineage>
</organism>
<dbReference type="SUPFAM" id="SSF49472">
    <property type="entry name" value="Transthyretin (synonym: prealbumin)"/>
    <property type="match status" value="1"/>
</dbReference>
<evidence type="ECO:0000313" key="9">
    <source>
        <dbReference type="EMBL" id="MEJ1089179.1"/>
    </source>
</evidence>
<evidence type="ECO:0000256" key="5">
    <source>
        <dbReference type="ARBA" id="ARBA00022631"/>
    </source>
</evidence>
<name>A0ABU8LEE8_9MICO</name>
<comment type="caution">
    <text evidence="9">The sequence shown here is derived from an EMBL/GenBank/DDBJ whole genome shotgun (WGS) entry which is preliminary data.</text>
</comment>
<comment type="catalytic activity">
    <reaction evidence="1 7">
        <text>5-hydroxyisourate + H2O = 5-hydroxy-2-oxo-4-ureido-2,5-dihydro-1H-imidazole-5-carboxylate + H(+)</text>
        <dbReference type="Rhea" id="RHEA:23736"/>
        <dbReference type="ChEBI" id="CHEBI:15377"/>
        <dbReference type="ChEBI" id="CHEBI:15378"/>
        <dbReference type="ChEBI" id="CHEBI:18072"/>
        <dbReference type="ChEBI" id="CHEBI:58639"/>
        <dbReference type="EC" id="3.5.2.17"/>
    </reaction>
</comment>
<sequence length="113" mass="12182">MTASHITTHVLDTVEGLPASDVPVQLSAFRDGGWQLIAEAVTDADGRATQLGPEALPAGAYRLRFDTDGYFAARGVAAFFPEVLLTFVVDDAVRHFHVPLLLSPFAYSTYRGS</sequence>
<evidence type="ECO:0000313" key="10">
    <source>
        <dbReference type="Proteomes" id="UP001371224"/>
    </source>
</evidence>
<dbReference type="Gene3D" id="2.60.40.180">
    <property type="entry name" value="Transthyretin/hydroxyisourate hydrolase domain"/>
    <property type="match status" value="1"/>
</dbReference>
<keyword evidence="5 7" id="KW-0659">Purine metabolism</keyword>
<evidence type="ECO:0000256" key="3">
    <source>
        <dbReference type="ARBA" id="ARBA00009850"/>
    </source>
</evidence>
<dbReference type="PRINTS" id="PR00189">
    <property type="entry name" value="TRNSTHYRETIN"/>
</dbReference>
<evidence type="ECO:0000256" key="7">
    <source>
        <dbReference type="RuleBase" id="RU361270"/>
    </source>
</evidence>
<keyword evidence="10" id="KW-1185">Reference proteome</keyword>
<evidence type="ECO:0000256" key="6">
    <source>
        <dbReference type="ARBA" id="ARBA00022801"/>
    </source>
</evidence>
<dbReference type="Pfam" id="PF00576">
    <property type="entry name" value="Transthyretin"/>
    <property type="match status" value="1"/>
</dbReference>
<dbReference type="InterPro" id="IPR014306">
    <property type="entry name" value="Hydroxyisourate_hydrolase"/>
</dbReference>
<dbReference type="RefSeq" id="WP_337332830.1">
    <property type="nucleotide sequence ID" value="NZ_JBBDGM010000011.1"/>
</dbReference>
<dbReference type="InterPro" id="IPR023416">
    <property type="entry name" value="Transthyretin/HIU_hydrolase_d"/>
</dbReference>
<dbReference type="EMBL" id="JBBDGM010000011">
    <property type="protein sequence ID" value="MEJ1089179.1"/>
    <property type="molecule type" value="Genomic_DNA"/>
</dbReference>
<dbReference type="InterPro" id="IPR023418">
    <property type="entry name" value="Thyroxine_BS"/>
</dbReference>
<comment type="similarity">
    <text evidence="3 7">Belongs to the transthyretin family. 5-hydroxyisourate hydrolase subfamily.</text>
</comment>
<dbReference type="PANTHER" id="PTHR10395:SF7">
    <property type="entry name" value="5-HYDROXYISOURATE HYDROLASE"/>
    <property type="match status" value="1"/>
</dbReference>
<dbReference type="PROSITE" id="PS00768">
    <property type="entry name" value="TRANSTHYRETIN_1"/>
    <property type="match status" value="1"/>
</dbReference>
<dbReference type="Proteomes" id="UP001371224">
    <property type="component" value="Unassembled WGS sequence"/>
</dbReference>
<dbReference type="PANTHER" id="PTHR10395">
    <property type="entry name" value="URICASE AND TRANSTHYRETIN-RELATED"/>
    <property type="match status" value="1"/>
</dbReference>
<dbReference type="SMART" id="SM00095">
    <property type="entry name" value="TR_THY"/>
    <property type="match status" value="1"/>
</dbReference>
<reference evidence="9 10" key="1">
    <citation type="submission" date="2024-02" db="EMBL/GenBank/DDBJ databases">
        <authorList>
            <person name="Saticioglu I.B."/>
        </authorList>
    </citation>
    <scope>NUCLEOTIDE SEQUENCE [LARGE SCALE GENOMIC DNA]</scope>
    <source>
        <strain evidence="9 10">Mu-80</strain>
    </source>
</reference>
<protein>
    <recommendedName>
        <fullName evidence="7">5-hydroxyisourate hydrolase</fullName>
        <shortName evidence="7">HIU hydrolase</shortName>
        <shortName evidence="7">HIUHase</shortName>
        <ecNumber evidence="7">3.5.2.17</ecNumber>
    </recommendedName>
</protein>
<evidence type="ECO:0000259" key="8">
    <source>
        <dbReference type="SMART" id="SM00095"/>
    </source>
</evidence>
<comment type="subunit">
    <text evidence="4 7">Homotetramer.</text>
</comment>
<dbReference type="GO" id="GO:0033971">
    <property type="term" value="F:hydroxyisourate hydrolase activity"/>
    <property type="evidence" value="ECO:0007669"/>
    <property type="project" value="UniProtKB-EC"/>
</dbReference>
<dbReference type="InterPro" id="IPR000895">
    <property type="entry name" value="Transthyretin/HIU_hydrolase"/>
</dbReference>
<dbReference type="InterPro" id="IPR036817">
    <property type="entry name" value="Transthyretin/HIU_hydrolase_sf"/>
</dbReference>
<dbReference type="CDD" id="cd05822">
    <property type="entry name" value="TLP_HIUase"/>
    <property type="match status" value="1"/>
</dbReference>
<evidence type="ECO:0000256" key="1">
    <source>
        <dbReference type="ARBA" id="ARBA00001043"/>
    </source>
</evidence>
<proteinExistence type="inferred from homology"/>
<dbReference type="NCBIfam" id="TIGR02962">
    <property type="entry name" value="hdxy_isourate"/>
    <property type="match status" value="1"/>
</dbReference>
<dbReference type="EC" id="3.5.2.17" evidence="7"/>
<evidence type="ECO:0000256" key="4">
    <source>
        <dbReference type="ARBA" id="ARBA00011881"/>
    </source>
</evidence>
<accession>A0ABU8LEE8</accession>
<evidence type="ECO:0000256" key="2">
    <source>
        <dbReference type="ARBA" id="ARBA00002704"/>
    </source>
</evidence>
<feature type="domain" description="Transthyretin/hydroxyisourate hydrolase" evidence="8">
    <location>
        <begin position="1"/>
        <end position="112"/>
    </location>
</feature>
<gene>
    <name evidence="9" type="primary">uraH</name>
    <name evidence="9" type="ORF">WDU99_12730</name>
</gene>
<keyword evidence="6 7" id="KW-0378">Hydrolase</keyword>